<evidence type="ECO:0008006" key="4">
    <source>
        <dbReference type="Google" id="ProtNLM"/>
    </source>
</evidence>
<accession>A0A372JTT8</accession>
<proteinExistence type="predicted"/>
<keyword evidence="3" id="KW-1185">Reference proteome</keyword>
<evidence type="ECO:0000313" key="2">
    <source>
        <dbReference type="EMBL" id="RFU43216.1"/>
    </source>
</evidence>
<comment type="caution">
    <text evidence="2">The sequence shown here is derived from an EMBL/GenBank/DDBJ whole genome shotgun (WGS) entry which is preliminary data.</text>
</comment>
<feature type="signal peptide" evidence="1">
    <location>
        <begin position="1"/>
        <end position="28"/>
    </location>
</feature>
<keyword evidence="1" id="KW-0732">Signal</keyword>
<sequence length="214" mass="21962">MKHLVRKAVLGAAAASSVLALTTAPAHATGQALATTQAITLTNYNAFTVMDTVTGWTISCTSSKGTGTAQVGTTPPPNPVIKISTLQFNQGAWGDDCTSPSLPMQVTAVGLPWSFNTTGPTNFGQTRGTLTGVKLSLYSYVDGCYATVTGPGGAGGSINSYYTNGTNFLALSPTSDLTVATANTNCDPWLISVGDTFKLTGTYKVSPPVVITVP</sequence>
<dbReference type="RefSeq" id="WP_117355864.1">
    <property type="nucleotide sequence ID" value="NZ_QURH01000039.1"/>
</dbReference>
<dbReference type="OrthoDB" id="3480256at2"/>
<protein>
    <recommendedName>
        <fullName evidence="4">Secreted protein</fullName>
    </recommendedName>
</protein>
<name>A0A372JTT8_9ACTN</name>
<evidence type="ECO:0000313" key="3">
    <source>
        <dbReference type="Proteomes" id="UP000261811"/>
    </source>
</evidence>
<dbReference type="AlphaFoldDB" id="A0A372JTT8"/>
<reference evidence="2 3" key="1">
    <citation type="submission" date="2018-08" db="EMBL/GenBank/DDBJ databases">
        <title>Actinomadura jelena sp. nov., a novel Actinomycete isolated from soil in Chad.</title>
        <authorList>
            <person name="Shi L."/>
        </authorList>
    </citation>
    <scope>NUCLEOTIDE SEQUENCE [LARGE SCALE GENOMIC DNA]</scope>
    <source>
        <strain evidence="2 3">NEAU-G17</strain>
    </source>
</reference>
<gene>
    <name evidence="2" type="ORF">DZF91_02315</name>
</gene>
<dbReference type="EMBL" id="QURH01000039">
    <property type="protein sequence ID" value="RFU43216.1"/>
    <property type="molecule type" value="Genomic_DNA"/>
</dbReference>
<evidence type="ECO:0000256" key="1">
    <source>
        <dbReference type="SAM" id="SignalP"/>
    </source>
</evidence>
<feature type="chain" id="PRO_5016664475" description="Secreted protein" evidence="1">
    <location>
        <begin position="29"/>
        <end position="214"/>
    </location>
</feature>
<organism evidence="2 3">
    <name type="scientific">Actinomadura logoneensis</name>
    <dbReference type="NCBI Taxonomy" id="2293572"/>
    <lineage>
        <taxon>Bacteria</taxon>
        <taxon>Bacillati</taxon>
        <taxon>Actinomycetota</taxon>
        <taxon>Actinomycetes</taxon>
        <taxon>Streptosporangiales</taxon>
        <taxon>Thermomonosporaceae</taxon>
        <taxon>Actinomadura</taxon>
    </lineage>
</organism>
<dbReference type="Proteomes" id="UP000261811">
    <property type="component" value="Unassembled WGS sequence"/>
</dbReference>